<keyword evidence="5" id="KW-0333">Golgi apparatus</keyword>
<sequence>MGWRGYIDDPHKTVFFWSQKAACTTLFNLLADNMPERPAAKSHFHTTSAPYQKCLEAIEKRGYRAVILARHPVTRSISAYFNKFLVYRDKRLMTRADLEPFAQVLHDKFCEITGQTTEDNIITYEQFLDTVAAMRADLAEKPHIPINGHWETQVPPLLRERGFRYDRIVHVENLDAELAELCAELGLTHEPRTLNRTKIAAERHQGYLGDRPAREVSGLNFGYENFIAPATLARLERLYGVDFEMLGYPPGAPQR</sequence>
<comment type="subcellular location">
    <subcellularLocation>
        <location evidence="1">Golgi apparatus membrane</location>
        <topology evidence="1">Single-pass type II membrane protein</topology>
    </subcellularLocation>
</comment>
<proteinExistence type="predicted"/>
<name>A0A1D9M8H5_9RHOB</name>
<dbReference type="GO" id="GO:0016051">
    <property type="term" value="P:carbohydrate biosynthetic process"/>
    <property type="evidence" value="ECO:0007669"/>
    <property type="project" value="InterPro"/>
</dbReference>
<dbReference type="EMBL" id="CP017781">
    <property type="protein sequence ID" value="AOZ68098.1"/>
    <property type="molecule type" value="Genomic_DNA"/>
</dbReference>
<evidence type="ECO:0000256" key="2">
    <source>
        <dbReference type="ARBA" id="ARBA00022679"/>
    </source>
</evidence>
<dbReference type="SUPFAM" id="SSF52540">
    <property type="entry name" value="P-loop containing nucleoside triphosphate hydrolases"/>
    <property type="match status" value="1"/>
</dbReference>
<keyword evidence="6" id="KW-0472">Membrane</keyword>
<evidence type="ECO:0000256" key="3">
    <source>
        <dbReference type="ARBA" id="ARBA00022692"/>
    </source>
</evidence>
<dbReference type="Gene3D" id="3.40.50.300">
    <property type="entry name" value="P-loop containing nucleotide triphosphate hydrolases"/>
    <property type="match status" value="1"/>
</dbReference>
<evidence type="ECO:0000256" key="5">
    <source>
        <dbReference type="ARBA" id="ARBA00023034"/>
    </source>
</evidence>
<keyword evidence="9" id="KW-1185">Reference proteome</keyword>
<dbReference type="GO" id="GO:0008146">
    <property type="term" value="F:sulfotransferase activity"/>
    <property type="evidence" value="ECO:0007669"/>
    <property type="project" value="InterPro"/>
</dbReference>
<keyword evidence="4" id="KW-1133">Transmembrane helix</keyword>
<dbReference type="RefSeq" id="WP_068766438.1">
    <property type="nucleotide sequence ID" value="NZ_CP017781.1"/>
</dbReference>
<evidence type="ECO:0008006" key="10">
    <source>
        <dbReference type="Google" id="ProtNLM"/>
    </source>
</evidence>
<gene>
    <name evidence="8" type="ORF">LPB142_01205</name>
</gene>
<keyword evidence="3" id="KW-0812">Transmembrane</keyword>
<dbReference type="AlphaFoldDB" id="A0A1D9M8H5"/>
<evidence type="ECO:0000256" key="7">
    <source>
        <dbReference type="ARBA" id="ARBA00023180"/>
    </source>
</evidence>
<dbReference type="PANTHER" id="PTHR12137:SF54">
    <property type="entry name" value="CARBOHYDRATE SULFOTRANSFERASE"/>
    <property type="match status" value="1"/>
</dbReference>
<dbReference type="KEGG" id="rhp:LPB142_01205"/>
<dbReference type="InterPro" id="IPR018011">
    <property type="entry name" value="Carb_sulfotrans_8-10"/>
</dbReference>
<accession>A0A1D9M8H5</accession>
<dbReference type="GO" id="GO:0016020">
    <property type="term" value="C:membrane"/>
    <property type="evidence" value="ECO:0007669"/>
    <property type="project" value="InterPro"/>
</dbReference>
<dbReference type="InterPro" id="IPR027417">
    <property type="entry name" value="P-loop_NTPase"/>
</dbReference>
<reference evidence="8 9" key="1">
    <citation type="submission" date="2016-10" db="EMBL/GenBank/DDBJ databases">
        <title>Rhodobacter sp. LPB0142, isolated from sea water.</title>
        <authorList>
            <person name="Kim E."/>
            <person name="Yi H."/>
        </authorList>
    </citation>
    <scope>NUCLEOTIDE SEQUENCE [LARGE SCALE GENOMIC DNA]</scope>
    <source>
        <strain evidence="8 9">LPB0142</strain>
    </source>
</reference>
<evidence type="ECO:0000313" key="9">
    <source>
        <dbReference type="Proteomes" id="UP000176562"/>
    </source>
</evidence>
<evidence type="ECO:0000313" key="8">
    <source>
        <dbReference type="EMBL" id="AOZ68098.1"/>
    </source>
</evidence>
<dbReference type="PANTHER" id="PTHR12137">
    <property type="entry name" value="CARBOHYDRATE SULFOTRANSFERASE"/>
    <property type="match status" value="1"/>
</dbReference>
<protein>
    <recommendedName>
        <fullName evidence="10">Sulfotransferase family protein</fullName>
    </recommendedName>
</protein>
<keyword evidence="7" id="KW-0325">Glycoprotein</keyword>
<evidence type="ECO:0000256" key="1">
    <source>
        <dbReference type="ARBA" id="ARBA00004323"/>
    </source>
</evidence>
<dbReference type="InterPro" id="IPR005331">
    <property type="entry name" value="Sulfotransferase"/>
</dbReference>
<dbReference type="Pfam" id="PF03567">
    <property type="entry name" value="Sulfotransfer_2"/>
    <property type="match status" value="1"/>
</dbReference>
<keyword evidence="2" id="KW-0808">Transferase</keyword>
<dbReference type="Proteomes" id="UP000176562">
    <property type="component" value="Chromosome"/>
</dbReference>
<organism evidence="8 9">
    <name type="scientific">Rhodobacter xanthinilyticus</name>
    <dbReference type="NCBI Taxonomy" id="1850250"/>
    <lineage>
        <taxon>Bacteria</taxon>
        <taxon>Pseudomonadati</taxon>
        <taxon>Pseudomonadota</taxon>
        <taxon>Alphaproteobacteria</taxon>
        <taxon>Rhodobacterales</taxon>
        <taxon>Rhodobacter group</taxon>
        <taxon>Rhodobacter</taxon>
    </lineage>
</organism>
<evidence type="ECO:0000256" key="6">
    <source>
        <dbReference type="ARBA" id="ARBA00023136"/>
    </source>
</evidence>
<evidence type="ECO:0000256" key="4">
    <source>
        <dbReference type="ARBA" id="ARBA00022989"/>
    </source>
</evidence>